<keyword evidence="1" id="KW-0472">Membrane</keyword>
<organism evidence="2 3">
    <name type="scientific">Winogradskyella psychrotolerans RS-3</name>
    <dbReference type="NCBI Taxonomy" id="641526"/>
    <lineage>
        <taxon>Bacteria</taxon>
        <taxon>Pseudomonadati</taxon>
        <taxon>Bacteroidota</taxon>
        <taxon>Flavobacteriia</taxon>
        <taxon>Flavobacteriales</taxon>
        <taxon>Flavobacteriaceae</taxon>
        <taxon>Winogradskyella</taxon>
    </lineage>
</organism>
<evidence type="ECO:0000313" key="2">
    <source>
        <dbReference type="EMBL" id="EPR72268.1"/>
    </source>
</evidence>
<dbReference type="EMBL" id="ATMR01000126">
    <property type="protein sequence ID" value="EPR72268.1"/>
    <property type="molecule type" value="Genomic_DNA"/>
</dbReference>
<keyword evidence="3" id="KW-1185">Reference proteome</keyword>
<dbReference type="STRING" id="641526.ADIWIN_2768"/>
<keyword evidence="1" id="KW-0812">Transmembrane</keyword>
<proteinExistence type="predicted"/>
<keyword evidence="1" id="KW-1133">Transmembrane helix</keyword>
<comment type="caution">
    <text evidence="2">The sequence shown here is derived from an EMBL/GenBank/DDBJ whole genome shotgun (WGS) entry which is preliminary data.</text>
</comment>
<accession>S7X8B1</accession>
<feature type="transmembrane region" description="Helical" evidence="1">
    <location>
        <begin position="5"/>
        <end position="25"/>
    </location>
</feature>
<evidence type="ECO:0000256" key="1">
    <source>
        <dbReference type="SAM" id="Phobius"/>
    </source>
</evidence>
<dbReference type="Proteomes" id="UP000014962">
    <property type="component" value="Unassembled WGS sequence"/>
</dbReference>
<dbReference type="RefSeq" id="WP_020895104.1">
    <property type="nucleotide sequence ID" value="NZ_ATMR01000126.1"/>
</dbReference>
<dbReference type="AlphaFoldDB" id="S7X8B1"/>
<sequence length="54" mass="5842">MKRVIYISLAALLAVMVVSLIFWLVTGEVNIVAPVMGAIIVVLLAIKASKNKNF</sequence>
<reference evidence="2 3" key="1">
    <citation type="journal article" date="2013" name="Genome Announc.">
        <title>Draft Genome Sequence of Winogradskyella psychrotolerans RS-3T, Isolated from the Marine Transect of Kongsfjorden, Ny-Alesund, Svalbard, Arctic Ocean.</title>
        <authorList>
            <person name="Kumar Pinnaka A."/>
            <person name="Ara S."/>
            <person name="Singh A."/>
            <person name="Shivaji S."/>
        </authorList>
    </citation>
    <scope>NUCLEOTIDE SEQUENCE [LARGE SCALE GENOMIC DNA]</scope>
    <source>
        <strain evidence="2 3">RS-3</strain>
    </source>
</reference>
<evidence type="ECO:0000313" key="3">
    <source>
        <dbReference type="Proteomes" id="UP000014962"/>
    </source>
</evidence>
<name>S7X8B1_9FLAO</name>
<gene>
    <name evidence="2" type="ORF">ADIWIN_2768</name>
</gene>
<protein>
    <submittedName>
        <fullName evidence="2">Uncharacterized protein</fullName>
    </submittedName>
</protein>
<feature type="transmembrane region" description="Helical" evidence="1">
    <location>
        <begin position="31"/>
        <end position="48"/>
    </location>
</feature>